<reference evidence="6" key="1">
    <citation type="submission" date="2025-08" db="UniProtKB">
        <authorList>
            <consortium name="Ensembl"/>
        </authorList>
    </citation>
    <scope>IDENTIFICATION</scope>
</reference>
<dbReference type="InterPro" id="IPR027370">
    <property type="entry name" value="Znf-RING_euk"/>
</dbReference>
<keyword evidence="2 4" id="KW-0863">Zinc-finger</keyword>
<dbReference type="RefSeq" id="XP_019740973.1">
    <property type="nucleotide sequence ID" value="XM_019885414.1"/>
</dbReference>
<dbReference type="GO" id="GO:0008270">
    <property type="term" value="F:zinc ion binding"/>
    <property type="evidence" value="ECO:0007669"/>
    <property type="project" value="UniProtKB-KW"/>
</dbReference>
<dbReference type="Gene3D" id="3.30.40.10">
    <property type="entry name" value="Zinc/RING finger domain, C3HC4 (zinc finger)"/>
    <property type="match status" value="1"/>
</dbReference>
<dbReference type="InterPro" id="IPR053122">
    <property type="entry name" value="RING_finger_domain"/>
</dbReference>
<dbReference type="PROSITE" id="PS50089">
    <property type="entry name" value="ZF_RING_2"/>
    <property type="match status" value="1"/>
</dbReference>
<proteinExistence type="predicted"/>
<evidence type="ECO:0000313" key="7">
    <source>
        <dbReference type="Proteomes" id="UP000264820"/>
    </source>
</evidence>
<keyword evidence="7" id="KW-1185">Reference proteome</keyword>
<evidence type="ECO:0000256" key="3">
    <source>
        <dbReference type="ARBA" id="ARBA00022833"/>
    </source>
</evidence>
<dbReference type="SMART" id="SM00184">
    <property type="entry name" value="RING"/>
    <property type="match status" value="1"/>
</dbReference>
<dbReference type="KEGG" id="hcq:109525118"/>
<name>A0A3Q2XL76_HIPCM</name>
<dbReference type="Ensembl" id="ENSHCOT00000013326.1">
    <property type="protein sequence ID" value="ENSHCOP00000000711.1"/>
    <property type="gene ID" value="ENSHCOG00000001574.1"/>
</dbReference>
<dbReference type="SUPFAM" id="SSF57850">
    <property type="entry name" value="RING/U-box"/>
    <property type="match status" value="1"/>
</dbReference>
<keyword evidence="3" id="KW-0862">Zinc</keyword>
<evidence type="ECO:0000313" key="6">
    <source>
        <dbReference type="Ensembl" id="ENSHCOP00000000711.1"/>
    </source>
</evidence>
<dbReference type="AlphaFoldDB" id="A0A3Q2XL76"/>
<dbReference type="CTD" id="643596"/>
<dbReference type="GeneTree" id="ENSGT00510000050587"/>
<dbReference type="Pfam" id="PF13445">
    <property type="entry name" value="zf-RING_UBOX"/>
    <property type="match status" value="1"/>
</dbReference>
<dbReference type="OrthoDB" id="252722at2759"/>
<evidence type="ECO:0000256" key="2">
    <source>
        <dbReference type="ARBA" id="ARBA00022771"/>
    </source>
</evidence>
<evidence type="ECO:0000256" key="4">
    <source>
        <dbReference type="PROSITE-ProRule" id="PRU00175"/>
    </source>
</evidence>
<accession>A0A3Q2XL76</accession>
<keyword evidence="1" id="KW-0479">Metal-binding</keyword>
<reference evidence="6" key="2">
    <citation type="submission" date="2025-09" db="UniProtKB">
        <authorList>
            <consortium name="Ensembl"/>
        </authorList>
    </citation>
    <scope>IDENTIFICATION</scope>
</reference>
<feature type="domain" description="RING-type" evidence="5">
    <location>
        <begin position="22"/>
        <end position="69"/>
    </location>
</feature>
<dbReference type="PANTHER" id="PTHR47454:SF1">
    <property type="entry name" value="RING FINGER PROTEIN 224"/>
    <property type="match status" value="1"/>
</dbReference>
<protein>
    <submittedName>
        <fullName evidence="6">Ring finger protein 224</fullName>
    </submittedName>
</protein>
<dbReference type="PROSITE" id="PS00518">
    <property type="entry name" value="ZF_RING_1"/>
    <property type="match status" value="1"/>
</dbReference>
<evidence type="ECO:0000259" key="5">
    <source>
        <dbReference type="PROSITE" id="PS50089"/>
    </source>
</evidence>
<dbReference type="Proteomes" id="UP000264820">
    <property type="component" value="Unplaced"/>
</dbReference>
<organism evidence="6 7">
    <name type="scientific">Hippocampus comes</name>
    <name type="common">Tiger tail seahorse</name>
    <dbReference type="NCBI Taxonomy" id="109280"/>
    <lineage>
        <taxon>Eukaryota</taxon>
        <taxon>Metazoa</taxon>
        <taxon>Chordata</taxon>
        <taxon>Craniata</taxon>
        <taxon>Vertebrata</taxon>
        <taxon>Euteleostomi</taxon>
        <taxon>Actinopterygii</taxon>
        <taxon>Neopterygii</taxon>
        <taxon>Teleostei</taxon>
        <taxon>Neoteleostei</taxon>
        <taxon>Acanthomorphata</taxon>
        <taxon>Syngnathiaria</taxon>
        <taxon>Syngnathiformes</taxon>
        <taxon>Syngnathoidei</taxon>
        <taxon>Syngnathidae</taxon>
        <taxon>Hippocampus</taxon>
    </lineage>
</organism>
<dbReference type="InterPro" id="IPR001841">
    <property type="entry name" value="Znf_RING"/>
</dbReference>
<dbReference type="GeneID" id="109525118"/>
<dbReference type="PANTHER" id="PTHR47454">
    <property type="entry name" value="RING FINGER PROTEIN 224"/>
    <property type="match status" value="1"/>
</dbReference>
<evidence type="ECO:0000256" key="1">
    <source>
        <dbReference type="ARBA" id="ARBA00022723"/>
    </source>
</evidence>
<dbReference type="InterPro" id="IPR013083">
    <property type="entry name" value="Znf_RING/FYVE/PHD"/>
</dbReference>
<dbReference type="RefSeq" id="XP_019740972.1">
    <property type="nucleotide sequence ID" value="XM_019885413.1"/>
</dbReference>
<dbReference type="InterPro" id="IPR017907">
    <property type="entry name" value="Znf_RING_CS"/>
</dbReference>
<sequence length="166" mass="17926">MKMSHEAEETRGALTAAASLRCIVCFGRYDLAARLPRQLHCGHTFCQACIKRLDIVINEQVWIPCPQCRQNTPRPRGGAAALDLNLTCFLALKTHAGPAPCIAEAGSSGDGAVAGNGKKITWATKDVTCEDAWSHGGLAEPRFHRHANCCKPLSYWLCCCCCPGRG</sequence>